<proteinExistence type="predicted"/>
<protein>
    <submittedName>
        <fullName evidence="1">Uncharacterized protein</fullName>
    </submittedName>
</protein>
<sequence>MTNDIQKEVERAADRINYDWFNNGFCNFFDKDCSYTEELELLQEHQDKYNISDEIEFLFEIHDKAREDLEDARREYGYDEIQTDYIYNGDWLEDNFGVKKLEDILESLEFKTSENHLLKLKLETDLDGKQDSAGKLKI</sequence>
<dbReference type="Proteomes" id="UP000078572">
    <property type="component" value="Chromosome 1"/>
</dbReference>
<reference evidence="2" key="1">
    <citation type="submission" date="2016-06" db="EMBL/GenBank/DDBJ databases">
        <authorList>
            <person name="Xu Y."/>
            <person name="Nagy A."/>
            <person name="Yan X."/>
            <person name="Kim S.W."/>
            <person name="Haley B."/>
            <person name="Liu N.T."/>
            <person name="Nou X."/>
        </authorList>
    </citation>
    <scope>NUCLEOTIDE SEQUENCE [LARGE SCALE GENOMIC DNA]</scope>
    <source>
        <strain evidence="2">ATCC 49129</strain>
    </source>
</reference>
<dbReference type="AlphaFoldDB" id="A0A191ZVX1"/>
<evidence type="ECO:0000313" key="1">
    <source>
        <dbReference type="EMBL" id="ANJ72233.1"/>
    </source>
</evidence>
<accession>A0A191ZVX1</accession>
<gene>
    <name evidence="1" type="ORF">A9Y76_07040</name>
</gene>
<organism evidence="1 2">
    <name type="scientific">Ralstonia insidiosa</name>
    <dbReference type="NCBI Taxonomy" id="190721"/>
    <lineage>
        <taxon>Bacteria</taxon>
        <taxon>Pseudomonadati</taxon>
        <taxon>Pseudomonadota</taxon>
        <taxon>Betaproteobacteria</taxon>
        <taxon>Burkholderiales</taxon>
        <taxon>Burkholderiaceae</taxon>
        <taxon>Ralstonia</taxon>
    </lineage>
</organism>
<keyword evidence="2" id="KW-1185">Reference proteome</keyword>
<dbReference type="GeneID" id="61525775"/>
<dbReference type="EMBL" id="CP016022">
    <property type="protein sequence ID" value="ANJ72233.1"/>
    <property type="molecule type" value="Genomic_DNA"/>
</dbReference>
<evidence type="ECO:0000313" key="2">
    <source>
        <dbReference type="Proteomes" id="UP000078572"/>
    </source>
</evidence>
<dbReference type="RefSeq" id="WP_064803003.1">
    <property type="nucleotide sequence ID" value="NZ_CP016022.1"/>
</dbReference>
<name>A0A191ZVX1_9RALS</name>